<evidence type="ECO:0000259" key="1">
    <source>
        <dbReference type="Pfam" id="PF03372"/>
    </source>
</evidence>
<dbReference type="InterPro" id="IPR005135">
    <property type="entry name" value="Endo/exonuclease/phosphatase"/>
</dbReference>
<accession>A0AA39DJD0</accession>
<name>A0AA39DJD0_VITRO</name>
<dbReference type="InterPro" id="IPR036691">
    <property type="entry name" value="Endo/exonu/phosph_ase_sf"/>
</dbReference>
<evidence type="ECO:0000313" key="3">
    <source>
        <dbReference type="Proteomes" id="UP001168098"/>
    </source>
</evidence>
<feature type="domain" description="Endonuclease/exonuclease/phosphatase" evidence="1">
    <location>
        <begin position="4"/>
        <end position="224"/>
    </location>
</feature>
<sequence>MKIISWNIRGLGSRKKRRVVKDFFRLQNPDVVMFQETKREECDRRFVGSVWSVRNKKWDALPACGASRGILIIWDSKKMSNEEVVFRSFSVLVKFLLNGSGPLWLSAIYGPNNPLIRKDFWVELVDLFGLTFPSWCVGRDFNVIRRRSEKLGGSRFTSSMRDFDGFIRECELHDPPLRNASFTWSNMQESPVCKRLDRFLFSNEWELSFPQSLQKVLPRWTSDH</sequence>
<dbReference type="SUPFAM" id="SSF56219">
    <property type="entry name" value="DNase I-like"/>
    <property type="match status" value="1"/>
</dbReference>
<organism evidence="2 3">
    <name type="scientific">Vitis rotundifolia</name>
    <name type="common">Muscadine grape</name>
    <dbReference type="NCBI Taxonomy" id="103349"/>
    <lineage>
        <taxon>Eukaryota</taxon>
        <taxon>Viridiplantae</taxon>
        <taxon>Streptophyta</taxon>
        <taxon>Embryophyta</taxon>
        <taxon>Tracheophyta</taxon>
        <taxon>Spermatophyta</taxon>
        <taxon>Magnoliopsida</taxon>
        <taxon>eudicotyledons</taxon>
        <taxon>Gunneridae</taxon>
        <taxon>Pentapetalae</taxon>
        <taxon>rosids</taxon>
        <taxon>Vitales</taxon>
        <taxon>Vitaceae</taxon>
        <taxon>Viteae</taxon>
        <taxon>Vitis</taxon>
    </lineage>
</organism>
<dbReference type="Gene3D" id="3.60.10.10">
    <property type="entry name" value="Endonuclease/exonuclease/phosphatase"/>
    <property type="match status" value="1"/>
</dbReference>
<proteinExistence type="predicted"/>
<dbReference type="Pfam" id="PF03372">
    <property type="entry name" value="Exo_endo_phos"/>
    <property type="match status" value="1"/>
</dbReference>
<dbReference type="Proteomes" id="UP001168098">
    <property type="component" value="Unassembled WGS sequence"/>
</dbReference>
<keyword evidence="3" id="KW-1185">Reference proteome</keyword>
<dbReference type="AlphaFoldDB" id="A0AA39DJD0"/>
<dbReference type="EMBL" id="JARBHA010000012">
    <property type="protein sequence ID" value="KAJ9686124.1"/>
    <property type="molecule type" value="Genomic_DNA"/>
</dbReference>
<dbReference type="GO" id="GO:0003824">
    <property type="term" value="F:catalytic activity"/>
    <property type="evidence" value="ECO:0007669"/>
    <property type="project" value="InterPro"/>
</dbReference>
<dbReference type="PANTHER" id="PTHR33710:SF71">
    <property type="entry name" value="ENDONUCLEASE_EXONUCLEASE_PHOSPHATASE DOMAIN-CONTAINING PROTEIN"/>
    <property type="match status" value="1"/>
</dbReference>
<evidence type="ECO:0000313" key="2">
    <source>
        <dbReference type="EMBL" id="KAJ9686124.1"/>
    </source>
</evidence>
<comment type="caution">
    <text evidence="2">The sequence shown here is derived from an EMBL/GenBank/DDBJ whole genome shotgun (WGS) entry which is preliminary data.</text>
</comment>
<protein>
    <recommendedName>
        <fullName evidence="1">Endonuclease/exonuclease/phosphatase domain-containing protein</fullName>
    </recommendedName>
</protein>
<gene>
    <name evidence="2" type="ORF">PVL29_015152</name>
</gene>
<reference evidence="2 3" key="1">
    <citation type="journal article" date="2023" name="BMC Biotechnol.">
        <title>Vitis rotundifolia cv Carlos genome sequencing.</title>
        <authorList>
            <person name="Huff M."/>
            <person name="Hulse-Kemp A."/>
            <person name="Scheffler B."/>
            <person name="Youngblood R."/>
            <person name="Simpson S."/>
            <person name="Babiker E."/>
            <person name="Staton M."/>
        </authorList>
    </citation>
    <scope>NUCLEOTIDE SEQUENCE [LARGE SCALE GENOMIC DNA]</scope>
    <source>
        <tissue evidence="2">Leaf</tissue>
    </source>
</reference>
<dbReference type="PANTHER" id="PTHR33710">
    <property type="entry name" value="BNAC02G09200D PROTEIN"/>
    <property type="match status" value="1"/>
</dbReference>